<feature type="compositionally biased region" description="Basic and acidic residues" evidence="1">
    <location>
        <begin position="46"/>
        <end position="71"/>
    </location>
</feature>
<protein>
    <submittedName>
        <fullName evidence="2">Uncharacterized protein</fullName>
    </submittedName>
</protein>
<dbReference type="GeneID" id="54354994"/>
<feature type="compositionally biased region" description="Polar residues" evidence="1">
    <location>
        <begin position="25"/>
        <end position="34"/>
    </location>
</feature>
<evidence type="ECO:0000313" key="2">
    <source>
        <dbReference type="EMBL" id="KAF1925733.1"/>
    </source>
</evidence>
<name>A0A6A5RE40_9PLEO</name>
<feature type="compositionally biased region" description="Polar residues" evidence="1">
    <location>
        <begin position="98"/>
        <end position="110"/>
    </location>
</feature>
<dbReference type="AlphaFoldDB" id="A0A6A5RE40"/>
<proteinExistence type="predicted"/>
<feature type="region of interest" description="Disordered" evidence="1">
    <location>
        <begin position="1"/>
        <end position="129"/>
    </location>
</feature>
<gene>
    <name evidence="2" type="ORF">M421DRAFT_7747</name>
</gene>
<feature type="region of interest" description="Disordered" evidence="1">
    <location>
        <begin position="147"/>
        <end position="167"/>
    </location>
</feature>
<dbReference type="RefSeq" id="XP_033445985.1">
    <property type="nucleotide sequence ID" value="XM_033597327.1"/>
</dbReference>
<reference evidence="2" key="1">
    <citation type="journal article" date="2020" name="Stud. Mycol.">
        <title>101 Dothideomycetes genomes: a test case for predicting lifestyles and emergence of pathogens.</title>
        <authorList>
            <person name="Haridas S."/>
            <person name="Albert R."/>
            <person name="Binder M."/>
            <person name="Bloem J."/>
            <person name="Labutti K."/>
            <person name="Salamov A."/>
            <person name="Andreopoulos B."/>
            <person name="Baker S."/>
            <person name="Barry K."/>
            <person name="Bills G."/>
            <person name="Bluhm B."/>
            <person name="Cannon C."/>
            <person name="Castanera R."/>
            <person name="Culley D."/>
            <person name="Daum C."/>
            <person name="Ezra D."/>
            <person name="Gonzalez J."/>
            <person name="Henrissat B."/>
            <person name="Kuo A."/>
            <person name="Liang C."/>
            <person name="Lipzen A."/>
            <person name="Lutzoni F."/>
            <person name="Magnuson J."/>
            <person name="Mondo S."/>
            <person name="Nolan M."/>
            <person name="Ohm R."/>
            <person name="Pangilinan J."/>
            <person name="Park H.-J."/>
            <person name="Ramirez L."/>
            <person name="Alfaro M."/>
            <person name="Sun H."/>
            <person name="Tritt A."/>
            <person name="Yoshinaga Y."/>
            <person name="Zwiers L.-H."/>
            <person name="Turgeon B."/>
            <person name="Goodwin S."/>
            <person name="Spatafora J."/>
            <person name="Crous P."/>
            <person name="Grigoriev I."/>
        </authorList>
    </citation>
    <scope>NUCLEOTIDE SEQUENCE</scope>
    <source>
        <strain evidence="2">CBS 183.55</strain>
    </source>
</reference>
<evidence type="ECO:0000256" key="1">
    <source>
        <dbReference type="SAM" id="MobiDB-lite"/>
    </source>
</evidence>
<sequence>MAGYGNRTAHDPTAESLAKEHSHTRLNLTDSHSPPTYGAGFGNKRAASEHASAETEHASTETEHASTETKHAPVALHSDSNDDSAPRFDTQGRHGSAPYSNAHTHGSASTAGAGWGNKTGSFARDEDSTLGRVMERVGGVVGSAGLVERGREKREARGEEAGVGVAK</sequence>
<dbReference type="Proteomes" id="UP000800082">
    <property type="component" value="Unassembled WGS sequence"/>
</dbReference>
<evidence type="ECO:0000313" key="3">
    <source>
        <dbReference type="Proteomes" id="UP000800082"/>
    </source>
</evidence>
<feature type="compositionally biased region" description="Basic and acidic residues" evidence="1">
    <location>
        <begin position="8"/>
        <end position="23"/>
    </location>
</feature>
<accession>A0A6A5RE40</accession>
<dbReference type="EMBL" id="ML978982">
    <property type="protein sequence ID" value="KAF1925733.1"/>
    <property type="molecule type" value="Genomic_DNA"/>
</dbReference>
<feature type="compositionally biased region" description="Basic and acidic residues" evidence="1">
    <location>
        <begin position="148"/>
        <end position="160"/>
    </location>
</feature>
<organism evidence="2 3">
    <name type="scientific">Didymella exigua CBS 183.55</name>
    <dbReference type="NCBI Taxonomy" id="1150837"/>
    <lineage>
        <taxon>Eukaryota</taxon>
        <taxon>Fungi</taxon>
        <taxon>Dikarya</taxon>
        <taxon>Ascomycota</taxon>
        <taxon>Pezizomycotina</taxon>
        <taxon>Dothideomycetes</taxon>
        <taxon>Pleosporomycetidae</taxon>
        <taxon>Pleosporales</taxon>
        <taxon>Pleosporineae</taxon>
        <taxon>Didymellaceae</taxon>
        <taxon>Didymella</taxon>
    </lineage>
</organism>
<keyword evidence="3" id="KW-1185">Reference proteome</keyword>
<dbReference type="OrthoDB" id="203279at2759"/>